<dbReference type="Proteomes" id="UP001328107">
    <property type="component" value="Unassembled WGS sequence"/>
</dbReference>
<keyword evidence="1" id="KW-0472">Membrane</keyword>
<keyword evidence="1" id="KW-1133">Transmembrane helix</keyword>
<organism evidence="2 3">
    <name type="scientific">Pristionchus mayeri</name>
    <dbReference type="NCBI Taxonomy" id="1317129"/>
    <lineage>
        <taxon>Eukaryota</taxon>
        <taxon>Metazoa</taxon>
        <taxon>Ecdysozoa</taxon>
        <taxon>Nematoda</taxon>
        <taxon>Chromadorea</taxon>
        <taxon>Rhabditida</taxon>
        <taxon>Rhabditina</taxon>
        <taxon>Diplogasteromorpha</taxon>
        <taxon>Diplogasteroidea</taxon>
        <taxon>Neodiplogasteridae</taxon>
        <taxon>Pristionchus</taxon>
    </lineage>
</organism>
<evidence type="ECO:0000313" key="3">
    <source>
        <dbReference type="Proteomes" id="UP001328107"/>
    </source>
</evidence>
<name>A0AAN5CAI8_9BILA</name>
<keyword evidence="1" id="KW-0812">Transmembrane</keyword>
<dbReference type="AlphaFoldDB" id="A0AAN5CAI8"/>
<gene>
    <name evidence="2" type="ORF">PMAYCL1PPCAC_04191</name>
</gene>
<dbReference type="EMBL" id="BTRK01000001">
    <property type="protein sequence ID" value="GMR33996.1"/>
    <property type="molecule type" value="Genomic_DNA"/>
</dbReference>
<evidence type="ECO:0000256" key="1">
    <source>
        <dbReference type="SAM" id="Phobius"/>
    </source>
</evidence>
<feature type="non-terminal residue" evidence="2">
    <location>
        <position position="103"/>
    </location>
</feature>
<proteinExistence type="predicted"/>
<feature type="transmembrane region" description="Helical" evidence="1">
    <location>
        <begin position="21"/>
        <end position="38"/>
    </location>
</feature>
<accession>A0AAN5CAI8</accession>
<sequence length="103" mass="11832">MDSGRRDSCRGPILRAQWASVYMVVYGRISFMMFWSYVITSSSCMVQEGIRGLLSSSPFSPLMIYPLSSSSISRTRRCDEQQRECSWRLSVTRWSSHSLSNLC</sequence>
<comment type="caution">
    <text evidence="2">The sequence shown here is derived from an EMBL/GenBank/DDBJ whole genome shotgun (WGS) entry which is preliminary data.</text>
</comment>
<evidence type="ECO:0000313" key="2">
    <source>
        <dbReference type="EMBL" id="GMR33996.1"/>
    </source>
</evidence>
<reference evidence="3" key="1">
    <citation type="submission" date="2022-10" db="EMBL/GenBank/DDBJ databases">
        <title>Genome assembly of Pristionchus species.</title>
        <authorList>
            <person name="Yoshida K."/>
            <person name="Sommer R.J."/>
        </authorList>
    </citation>
    <scope>NUCLEOTIDE SEQUENCE [LARGE SCALE GENOMIC DNA]</scope>
    <source>
        <strain evidence="3">RS5460</strain>
    </source>
</reference>
<keyword evidence="3" id="KW-1185">Reference proteome</keyword>
<protein>
    <submittedName>
        <fullName evidence="2">Uncharacterized protein</fullName>
    </submittedName>
</protein>